<dbReference type="NCBIfam" id="TIGR02887">
    <property type="entry name" value="spore_ger_x_C"/>
    <property type="match status" value="1"/>
</dbReference>
<feature type="domain" description="Spore germination protein N-terminal" evidence="9">
    <location>
        <begin position="25"/>
        <end position="200"/>
    </location>
</feature>
<dbReference type="InterPro" id="IPR008844">
    <property type="entry name" value="Spore_GerAC-like"/>
</dbReference>
<keyword evidence="4" id="KW-0732">Signal</keyword>
<evidence type="ECO:0000313" key="11">
    <source>
        <dbReference type="Proteomes" id="UP000282076"/>
    </source>
</evidence>
<reference evidence="10 11" key="1">
    <citation type="submission" date="2018-10" db="EMBL/GenBank/DDBJ databases">
        <title>Cohnella sp. M2MS4P-1, whole genome shotgun sequence.</title>
        <authorList>
            <person name="Tuo L."/>
        </authorList>
    </citation>
    <scope>NUCLEOTIDE SEQUENCE [LARGE SCALE GENOMIC DNA]</scope>
    <source>
        <strain evidence="10 11">M2MS4P-1</strain>
    </source>
</reference>
<dbReference type="Pfam" id="PF05504">
    <property type="entry name" value="Spore_GerAC"/>
    <property type="match status" value="1"/>
</dbReference>
<accession>A0A494XLD1</accession>
<keyword evidence="7" id="KW-0449">Lipoprotein</keyword>
<evidence type="ECO:0000313" key="10">
    <source>
        <dbReference type="EMBL" id="RKP48949.1"/>
    </source>
</evidence>
<dbReference type="InterPro" id="IPR038501">
    <property type="entry name" value="Spore_GerAC_C_sf"/>
</dbReference>
<keyword evidence="5" id="KW-0472">Membrane</keyword>
<feature type="domain" description="Spore germination GerAC-like C-terminal" evidence="8">
    <location>
        <begin position="219"/>
        <end position="377"/>
    </location>
</feature>
<dbReference type="OrthoDB" id="2380468at2"/>
<evidence type="ECO:0000256" key="4">
    <source>
        <dbReference type="ARBA" id="ARBA00022729"/>
    </source>
</evidence>
<dbReference type="PANTHER" id="PTHR35789:SF1">
    <property type="entry name" value="SPORE GERMINATION PROTEIN B3"/>
    <property type="match status" value="1"/>
</dbReference>
<dbReference type="EMBL" id="RBZM01000009">
    <property type="protein sequence ID" value="RKP48949.1"/>
    <property type="molecule type" value="Genomic_DNA"/>
</dbReference>
<comment type="similarity">
    <text evidence="2">Belongs to the GerABKC lipoprotein family.</text>
</comment>
<dbReference type="AlphaFoldDB" id="A0A494XLD1"/>
<dbReference type="RefSeq" id="WP_120979087.1">
    <property type="nucleotide sequence ID" value="NZ_RBZM01000009.1"/>
</dbReference>
<protein>
    <submittedName>
        <fullName evidence="10">Ger(X)C family spore germination protein</fullName>
    </submittedName>
</protein>
<dbReference type="Proteomes" id="UP000282076">
    <property type="component" value="Unassembled WGS sequence"/>
</dbReference>
<dbReference type="PANTHER" id="PTHR35789">
    <property type="entry name" value="SPORE GERMINATION PROTEIN B3"/>
    <property type="match status" value="1"/>
</dbReference>
<organism evidence="10 11">
    <name type="scientific">Cohnella endophytica</name>
    <dbReference type="NCBI Taxonomy" id="2419778"/>
    <lineage>
        <taxon>Bacteria</taxon>
        <taxon>Bacillati</taxon>
        <taxon>Bacillota</taxon>
        <taxon>Bacilli</taxon>
        <taxon>Bacillales</taxon>
        <taxon>Paenibacillaceae</taxon>
        <taxon>Cohnella</taxon>
    </lineage>
</organism>
<keyword evidence="11" id="KW-1185">Reference proteome</keyword>
<evidence type="ECO:0000256" key="1">
    <source>
        <dbReference type="ARBA" id="ARBA00004635"/>
    </source>
</evidence>
<gene>
    <name evidence="10" type="ORF">D7Z26_21575</name>
</gene>
<evidence type="ECO:0000256" key="5">
    <source>
        <dbReference type="ARBA" id="ARBA00023136"/>
    </source>
</evidence>
<dbReference type="InterPro" id="IPR046953">
    <property type="entry name" value="Spore_GerAC-like_C"/>
</dbReference>
<evidence type="ECO:0000256" key="2">
    <source>
        <dbReference type="ARBA" id="ARBA00007886"/>
    </source>
</evidence>
<proteinExistence type="inferred from homology"/>
<evidence type="ECO:0000259" key="9">
    <source>
        <dbReference type="Pfam" id="PF25198"/>
    </source>
</evidence>
<evidence type="ECO:0000259" key="8">
    <source>
        <dbReference type="Pfam" id="PF05504"/>
    </source>
</evidence>
<keyword evidence="3" id="KW-0309">Germination</keyword>
<dbReference type="Gene3D" id="3.30.300.210">
    <property type="entry name" value="Nutrient germinant receptor protein C, domain 3"/>
    <property type="match status" value="1"/>
</dbReference>
<dbReference type="PROSITE" id="PS51257">
    <property type="entry name" value="PROKAR_LIPOPROTEIN"/>
    <property type="match status" value="1"/>
</dbReference>
<comment type="caution">
    <text evidence="10">The sequence shown here is derived from an EMBL/GenBank/DDBJ whole genome shotgun (WGS) entry which is preliminary data.</text>
</comment>
<name>A0A494XLD1_9BACL</name>
<sequence>MNPIRVIGIIAAAMLAMFSLTGCWDSYDVEKNRYVTAMGFDYADHQYAVYAQMIDFANVAKQEKGKSDSPAVSFIGKGQGLTVNLAANNLYLTSQQRILWSHITSIVMTEAALKEGVKEFEDAYDRFHDTRYTQWVYGTWENIESMFSTPDFFNMSSLTSILHEPTSNYKQRSWIEPISWLHFLADILEPGKTVILPTLSVNQKQWKKNRDPEPKLQINGAFIISGKVLKGWLSYDQLIGLRWMNPATKRTPLPIVDGDQMLGVLSVESPSLKIAETFGRGMPRYKITLSVKGNVVEMKDDANVERMTQIAKTLIQKEVRETFAHALALNADIYQLDYHTYLHHYGMWKQLEKEGTIHVNEQSLESIDVKIKLMHSGILRDFVKE</sequence>
<dbReference type="InterPro" id="IPR057336">
    <property type="entry name" value="GerAC_N"/>
</dbReference>
<dbReference type="Pfam" id="PF25198">
    <property type="entry name" value="Spore_GerAC_N"/>
    <property type="match status" value="1"/>
</dbReference>
<dbReference type="GO" id="GO:0009847">
    <property type="term" value="P:spore germination"/>
    <property type="evidence" value="ECO:0007669"/>
    <property type="project" value="InterPro"/>
</dbReference>
<keyword evidence="6" id="KW-0564">Palmitate</keyword>
<evidence type="ECO:0000256" key="6">
    <source>
        <dbReference type="ARBA" id="ARBA00023139"/>
    </source>
</evidence>
<evidence type="ECO:0000256" key="3">
    <source>
        <dbReference type="ARBA" id="ARBA00022544"/>
    </source>
</evidence>
<evidence type="ECO:0000256" key="7">
    <source>
        <dbReference type="ARBA" id="ARBA00023288"/>
    </source>
</evidence>
<dbReference type="GO" id="GO:0016020">
    <property type="term" value="C:membrane"/>
    <property type="evidence" value="ECO:0007669"/>
    <property type="project" value="UniProtKB-SubCell"/>
</dbReference>
<comment type="subcellular location">
    <subcellularLocation>
        <location evidence="1">Membrane</location>
        <topology evidence="1">Lipid-anchor</topology>
    </subcellularLocation>
</comment>